<keyword evidence="10" id="KW-0671">Queuosine biosynthesis</keyword>
<feature type="binding site" evidence="10">
    <location>
        <position position="211"/>
    </location>
    <ligand>
        <name>Zn(2+)</name>
        <dbReference type="ChEBI" id="CHEBI:29105"/>
    </ligand>
</feature>
<dbReference type="Pfam" id="PF06508">
    <property type="entry name" value="QueC"/>
    <property type="match status" value="1"/>
</dbReference>
<feature type="binding site" evidence="10">
    <location>
        <begin position="22"/>
        <end position="32"/>
    </location>
    <ligand>
        <name>ATP</name>
        <dbReference type="ChEBI" id="CHEBI:30616"/>
    </ligand>
</feature>
<comment type="pathway">
    <text evidence="1 10">Purine metabolism; 7-cyano-7-deazaguanine biosynthesis.</text>
</comment>
<dbReference type="OrthoDB" id="9789567at2"/>
<dbReference type="NCBIfam" id="TIGR00364">
    <property type="entry name" value="7-cyano-7-deazaguanine synthase QueC"/>
    <property type="match status" value="1"/>
</dbReference>
<evidence type="ECO:0000256" key="2">
    <source>
        <dbReference type="ARBA" id="ARBA00022598"/>
    </source>
</evidence>
<feature type="binding site" evidence="10">
    <location>
        <position position="217"/>
    </location>
    <ligand>
        <name>Zn(2+)</name>
        <dbReference type="ChEBI" id="CHEBI:29105"/>
    </ligand>
</feature>
<dbReference type="Proteomes" id="UP000319103">
    <property type="component" value="Unassembled WGS sequence"/>
</dbReference>
<dbReference type="PANTHER" id="PTHR42914:SF1">
    <property type="entry name" value="7-CYANO-7-DEAZAGUANINE SYNTHASE"/>
    <property type="match status" value="1"/>
</dbReference>
<evidence type="ECO:0000256" key="9">
    <source>
        <dbReference type="ARBA" id="ARBA00047890"/>
    </source>
</evidence>
<name>A0A540W9E8_9ACTN</name>
<evidence type="ECO:0000256" key="3">
    <source>
        <dbReference type="ARBA" id="ARBA00022723"/>
    </source>
</evidence>
<dbReference type="EC" id="6.3.4.20" evidence="8 10"/>
<dbReference type="AlphaFoldDB" id="A0A540W9E8"/>
<evidence type="ECO:0000256" key="5">
    <source>
        <dbReference type="ARBA" id="ARBA00022833"/>
    </source>
</evidence>
<organism evidence="11 12">
    <name type="scientific">Kitasatospora acidiphila</name>
    <dbReference type="NCBI Taxonomy" id="2567942"/>
    <lineage>
        <taxon>Bacteria</taxon>
        <taxon>Bacillati</taxon>
        <taxon>Actinomycetota</taxon>
        <taxon>Actinomycetes</taxon>
        <taxon>Kitasatosporales</taxon>
        <taxon>Streptomycetaceae</taxon>
        <taxon>Kitasatospora</taxon>
    </lineage>
</organism>
<dbReference type="Gene3D" id="3.40.50.620">
    <property type="entry name" value="HUPs"/>
    <property type="match status" value="1"/>
</dbReference>
<proteinExistence type="inferred from homology"/>
<evidence type="ECO:0000256" key="10">
    <source>
        <dbReference type="HAMAP-Rule" id="MF_01633"/>
    </source>
</evidence>
<keyword evidence="5 10" id="KW-0862">Zinc</keyword>
<dbReference type="SUPFAM" id="SSF52402">
    <property type="entry name" value="Adenine nucleotide alpha hydrolases-like"/>
    <property type="match status" value="1"/>
</dbReference>
<reference evidence="11 12" key="1">
    <citation type="submission" date="2019-06" db="EMBL/GenBank/DDBJ databases">
        <title>Description of Kitasatospora acidophila sp. nov. isolated from pine grove soil, and reclassification of Streptomyces novaecaesareae to Kitasatospora novaeceasareae comb. nov.</title>
        <authorList>
            <person name="Kim M.J."/>
        </authorList>
    </citation>
    <scope>NUCLEOTIDE SEQUENCE [LARGE SCALE GENOMIC DNA]</scope>
    <source>
        <strain evidence="11 12">MMS16-CNU292</strain>
    </source>
</reference>
<dbReference type="EMBL" id="VIGB01000003">
    <property type="protein sequence ID" value="TQF05547.1"/>
    <property type="molecule type" value="Genomic_DNA"/>
</dbReference>
<dbReference type="UniPathway" id="UPA00391"/>
<dbReference type="InterPro" id="IPR018317">
    <property type="entry name" value="QueC"/>
</dbReference>
<evidence type="ECO:0000256" key="4">
    <source>
        <dbReference type="ARBA" id="ARBA00022741"/>
    </source>
</evidence>
<dbReference type="PANTHER" id="PTHR42914">
    <property type="entry name" value="7-CYANO-7-DEAZAGUANINE SYNTHASE"/>
    <property type="match status" value="1"/>
</dbReference>
<dbReference type="GO" id="GO:0008270">
    <property type="term" value="F:zinc ion binding"/>
    <property type="evidence" value="ECO:0007669"/>
    <property type="project" value="UniProtKB-UniRule"/>
</dbReference>
<dbReference type="GO" id="GO:0016879">
    <property type="term" value="F:ligase activity, forming carbon-nitrogen bonds"/>
    <property type="evidence" value="ECO:0007669"/>
    <property type="project" value="UniProtKB-UniRule"/>
</dbReference>
<evidence type="ECO:0000313" key="12">
    <source>
        <dbReference type="Proteomes" id="UP000319103"/>
    </source>
</evidence>
<comment type="caution">
    <text evidence="11">The sequence shown here is derived from an EMBL/GenBank/DDBJ whole genome shotgun (WGS) entry which is preliminary data.</text>
</comment>
<keyword evidence="2 10" id="KW-0436">Ligase</keyword>
<gene>
    <name evidence="10 11" type="primary">queC</name>
    <name evidence="11" type="ORF">E6W39_29110</name>
</gene>
<keyword evidence="3 10" id="KW-0479">Metal-binding</keyword>
<feature type="binding site" evidence="10">
    <location>
        <position position="214"/>
    </location>
    <ligand>
        <name>Zn(2+)</name>
        <dbReference type="ChEBI" id="CHEBI:29105"/>
    </ligand>
</feature>
<evidence type="ECO:0000256" key="6">
    <source>
        <dbReference type="ARBA" id="ARBA00022840"/>
    </source>
</evidence>
<comment type="catalytic activity">
    <reaction evidence="9 10">
        <text>7-carboxy-7-carbaguanine + NH4(+) + 2 ATP = 7-cyano-7-carbaguanine + 2 AMP + 2 diphosphate + 2 H(+)</text>
        <dbReference type="Rhea" id="RHEA:27982"/>
        <dbReference type="ChEBI" id="CHEBI:15378"/>
        <dbReference type="ChEBI" id="CHEBI:28938"/>
        <dbReference type="ChEBI" id="CHEBI:30616"/>
        <dbReference type="ChEBI" id="CHEBI:33019"/>
        <dbReference type="ChEBI" id="CHEBI:45075"/>
        <dbReference type="ChEBI" id="CHEBI:61036"/>
        <dbReference type="ChEBI" id="CHEBI:456215"/>
        <dbReference type="EC" id="6.3.4.20"/>
    </reaction>
</comment>
<dbReference type="HAMAP" id="MF_01633">
    <property type="entry name" value="QueC"/>
    <property type="match status" value="1"/>
</dbReference>
<evidence type="ECO:0000256" key="8">
    <source>
        <dbReference type="ARBA" id="ARBA00039149"/>
    </source>
</evidence>
<evidence type="ECO:0000313" key="11">
    <source>
        <dbReference type="EMBL" id="TQF05547.1"/>
    </source>
</evidence>
<dbReference type="CDD" id="cd01995">
    <property type="entry name" value="QueC-like"/>
    <property type="match status" value="1"/>
</dbReference>
<dbReference type="GO" id="GO:0005524">
    <property type="term" value="F:ATP binding"/>
    <property type="evidence" value="ECO:0007669"/>
    <property type="project" value="UniProtKB-UniRule"/>
</dbReference>
<comment type="cofactor">
    <cofactor evidence="10">
        <name>Zn(2+)</name>
        <dbReference type="ChEBI" id="CHEBI:29105"/>
    </cofactor>
    <text evidence="10">Binds 1 zinc ion per subunit.</text>
</comment>
<feature type="binding site" evidence="10">
    <location>
        <position position="203"/>
    </location>
    <ligand>
        <name>Zn(2+)</name>
        <dbReference type="ChEBI" id="CHEBI:29105"/>
    </ligand>
</feature>
<keyword evidence="12" id="KW-1185">Reference proteome</keyword>
<sequence>MRGTTESTEMTDKSPCHAIVIASGGLDSTTVAYWLADRGAILTMLSFDYGQRHRTELQYAGRIAGHLGASHEVVDLSGLGRLLTGSALTDLGVRVPDGHYTAETMRSTVVPNRNTIMLSVAVAGAVATGADAVAFGAHSGDHAIYPDCRASFFDQFAAMTREGNEGFLADGFELLAPFIGLTKADIVEIGRQLGVPFEDTWSCYKGGQVHCGTCGTCTERIEAFALAGVSDPTVYASATPGAAS</sequence>
<evidence type="ECO:0000256" key="7">
    <source>
        <dbReference type="ARBA" id="ARBA00037993"/>
    </source>
</evidence>
<comment type="function">
    <text evidence="10">Catalyzes the ATP-dependent conversion of 7-carboxy-7-deazaguanine (CDG) to 7-cyano-7-deazaguanine (preQ(0)).</text>
</comment>
<dbReference type="PIRSF" id="PIRSF006293">
    <property type="entry name" value="ExsB"/>
    <property type="match status" value="1"/>
</dbReference>
<accession>A0A540W9E8</accession>
<dbReference type="InterPro" id="IPR014729">
    <property type="entry name" value="Rossmann-like_a/b/a_fold"/>
</dbReference>
<comment type="similarity">
    <text evidence="7 10">Belongs to the QueC family.</text>
</comment>
<evidence type="ECO:0000256" key="1">
    <source>
        <dbReference type="ARBA" id="ARBA00005061"/>
    </source>
</evidence>
<dbReference type="GO" id="GO:0008616">
    <property type="term" value="P:tRNA queuosine(34) biosynthetic process"/>
    <property type="evidence" value="ECO:0007669"/>
    <property type="project" value="UniProtKB-UniRule"/>
</dbReference>
<keyword evidence="4 10" id="KW-0547">Nucleotide-binding</keyword>
<keyword evidence="6 10" id="KW-0067">ATP-binding</keyword>
<protein>
    <recommendedName>
        <fullName evidence="8 10">7-cyano-7-deazaguanine synthase</fullName>
        <ecNumber evidence="8 10">6.3.4.20</ecNumber>
    </recommendedName>
    <alternativeName>
        <fullName evidence="10">7-cyano-7-carbaguanine synthase</fullName>
    </alternativeName>
    <alternativeName>
        <fullName evidence="10">PreQ(0) synthase</fullName>
    </alternativeName>
    <alternativeName>
        <fullName evidence="10">Queuosine biosynthesis protein QueC</fullName>
    </alternativeName>
</protein>